<dbReference type="AlphaFoldDB" id="Q7X4S3"/>
<reference evidence="2" key="1">
    <citation type="submission" date="2004-06" db="EMBL/GenBank/DDBJ databases">
        <title>Complete Nucleotide Sequence of a Predominant Plasmid from Haemophilus somnus strain 649.</title>
        <authorList>
            <person name="Siddaramappa S.S."/>
            <person name="Snider G.L."/>
            <person name="Duncan A.J."/>
            <person name="Inzana T.J."/>
        </authorList>
    </citation>
    <scope>NUCLEOTIDE SEQUENCE</scope>
    <source>
        <strain evidence="2">649</strain>
        <plasmid evidence="2">pHS649</plasmid>
    </source>
</reference>
<keyword evidence="2" id="KW-0614">Plasmid</keyword>
<evidence type="ECO:0000313" key="2">
    <source>
        <dbReference type="EMBL" id="AAP44497.2"/>
    </source>
</evidence>
<proteinExistence type="predicted"/>
<dbReference type="GO" id="GO:0006260">
    <property type="term" value="P:DNA replication"/>
    <property type="evidence" value="ECO:0007669"/>
    <property type="project" value="InterPro"/>
</dbReference>
<dbReference type="InterPro" id="IPR008813">
    <property type="entry name" value="Plasmid_replication_RepL"/>
</dbReference>
<dbReference type="EMBL" id="AY288940">
    <property type="protein sequence ID" value="AAP44497.2"/>
    <property type="molecule type" value="Genomic_DNA"/>
</dbReference>
<geneLocation type="plasmid" evidence="2">
    <name>pHS649</name>
</geneLocation>
<reference evidence="2" key="2">
    <citation type="journal article" date="2006" name="Plasmid">
        <title>Comparative analyses of two cryptic plasmids from Haemophilus somnus (Histophilus somni).</title>
        <authorList>
            <person name="Siddaramappa S."/>
            <person name="Duncan A.J."/>
            <person name="Brettin T."/>
            <person name="Inzana T.J."/>
        </authorList>
    </citation>
    <scope>NUCLEOTIDE SEQUENCE</scope>
    <source>
        <strain evidence="2">649</strain>
        <plasmid evidence="2">pHS649</plasmid>
    </source>
</reference>
<gene>
    <name evidence="2" type="primary">repA</name>
</gene>
<organism evidence="2">
    <name type="scientific">Histophilus somni</name>
    <name type="common">Haemophilus somnus</name>
    <dbReference type="NCBI Taxonomy" id="731"/>
    <lineage>
        <taxon>Bacteria</taxon>
        <taxon>Pseudomonadati</taxon>
        <taxon>Pseudomonadota</taxon>
        <taxon>Gammaproteobacteria</taxon>
        <taxon>Pasteurellales</taxon>
        <taxon>Pasteurellaceae</taxon>
        <taxon>Histophilus</taxon>
    </lineage>
</organism>
<sequence length="175" mass="20106">MHPQIQTSQKMPQMSPYEENYINCRYQDELKIAEIAQKRKNPPNFTQVTSAGWSILNKISENAPRAFRLYSFFAENLDPSCGAVICDQKFLADRFGVGIRTIQRWISDLEDLNALIKIPVGQTYAYALDPLQVWKGYNTSKDYAAFNARTLTDKNGEINRRLRIMMSERGFTAPV</sequence>
<protein>
    <submittedName>
        <fullName evidence="2">RepA</fullName>
    </submittedName>
</protein>
<accession>Q7X4S3</accession>
<dbReference type="Pfam" id="PF05732">
    <property type="entry name" value="RepL"/>
    <property type="match status" value="1"/>
</dbReference>
<name>Q7X4S3_HISSO</name>
<dbReference type="GO" id="GO:0006276">
    <property type="term" value="P:plasmid maintenance"/>
    <property type="evidence" value="ECO:0007669"/>
    <property type="project" value="InterPro"/>
</dbReference>
<feature type="domain" description="Plasmid replication protein RepL" evidence="1">
    <location>
        <begin position="63"/>
        <end position="155"/>
    </location>
</feature>
<evidence type="ECO:0000259" key="1">
    <source>
        <dbReference type="Pfam" id="PF05732"/>
    </source>
</evidence>